<organism evidence="1 2">
    <name type="scientific">Hypoxylon rubiginosum</name>
    <dbReference type="NCBI Taxonomy" id="110542"/>
    <lineage>
        <taxon>Eukaryota</taxon>
        <taxon>Fungi</taxon>
        <taxon>Dikarya</taxon>
        <taxon>Ascomycota</taxon>
        <taxon>Pezizomycotina</taxon>
        <taxon>Sordariomycetes</taxon>
        <taxon>Xylariomycetidae</taxon>
        <taxon>Xylariales</taxon>
        <taxon>Hypoxylaceae</taxon>
        <taxon>Hypoxylon</taxon>
    </lineage>
</organism>
<accession>A0ACC0CXG6</accession>
<protein>
    <submittedName>
        <fullName evidence="1">Uncharacterized protein</fullName>
    </submittedName>
</protein>
<evidence type="ECO:0000313" key="2">
    <source>
        <dbReference type="Proteomes" id="UP001497680"/>
    </source>
</evidence>
<name>A0ACC0CXG6_9PEZI</name>
<evidence type="ECO:0000313" key="1">
    <source>
        <dbReference type="EMBL" id="KAI6085151.1"/>
    </source>
</evidence>
<dbReference type="Proteomes" id="UP001497680">
    <property type="component" value="Unassembled WGS sequence"/>
</dbReference>
<keyword evidence="2" id="KW-1185">Reference proteome</keyword>
<sequence>METSILDAVPDAILDAILDRRFPVAPLLRVISTPSCSRKRKRSRSRSVEAVVDEDEEREPIFSPYHPIISGTSFADYAHLPLVGWPNAQEYLKRDPNRPETAFTRIPKHLAADLGKYISMAYWPESTVLRPVFNQEAGSFRPTLRRSRTNRIILYPGCFNPVHEGHRELLCRAYACTRDVNVIAAIVIALDNDSVREKEYADEIWLRKTQRAKLWSGHRGLRDWAWVYAKADDEWDNFQERLTRLITTVGFKLEYVALFGPDHVGIHNVRAKWWDCENMIVNDAGRAADFVCEDGKLTRLNTCSNWEPVSIDKEEMDWMSTLTAQWLLSSRSFGKSGKWPSSLELTNECDTEEFKALIERITEEYTHRMKGVVSCRKQQAGRWIRYIPTVDDTVWKDSSSTHLRRIIKTTPPDQLYEKLKGKALCPRTLVRYVGDMKIDRS</sequence>
<proteinExistence type="predicted"/>
<comment type="caution">
    <text evidence="1">The sequence shown here is derived from an EMBL/GenBank/DDBJ whole genome shotgun (WGS) entry which is preliminary data.</text>
</comment>
<gene>
    <name evidence="1" type="ORF">F4821DRAFT_241278</name>
</gene>
<dbReference type="EMBL" id="MU394328">
    <property type="protein sequence ID" value="KAI6085151.1"/>
    <property type="molecule type" value="Genomic_DNA"/>
</dbReference>
<reference evidence="1 2" key="1">
    <citation type="journal article" date="2022" name="New Phytol.">
        <title>Ecological generalism drives hyperdiversity of secondary metabolite gene clusters in xylarialean endophytes.</title>
        <authorList>
            <person name="Franco M.E.E."/>
            <person name="Wisecaver J.H."/>
            <person name="Arnold A.E."/>
            <person name="Ju Y.M."/>
            <person name="Slot J.C."/>
            <person name="Ahrendt S."/>
            <person name="Moore L.P."/>
            <person name="Eastman K.E."/>
            <person name="Scott K."/>
            <person name="Konkel Z."/>
            <person name="Mondo S.J."/>
            <person name="Kuo A."/>
            <person name="Hayes R.D."/>
            <person name="Haridas S."/>
            <person name="Andreopoulos B."/>
            <person name="Riley R."/>
            <person name="LaButti K."/>
            <person name="Pangilinan J."/>
            <person name="Lipzen A."/>
            <person name="Amirebrahimi M."/>
            <person name="Yan J."/>
            <person name="Adam C."/>
            <person name="Keymanesh K."/>
            <person name="Ng V."/>
            <person name="Louie K."/>
            <person name="Northen T."/>
            <person name="Drula E."/>
            <person name="Henrissat B."/>
            <person name="Hsieh H.M."/>
            <person name="Youens-Clark K."/>
            <person name="Lutzoni F."/>
            <person name="Miadlikowska J."/>
            <person name="Eastwood D.C."/>
            <person name="Hamelin R.C."/>
            <person name="Grigoriev I.V."/>
            <person name="U'Ren J.M."/>
        </authorList>
    </citation>
    <scope>NUCLEOTIDE SEQUENCE [LARGE SCALE GENOMIC DNA]</scope>
    <source>
        <strain evidence="1 2">ER1909</strain>
    </source>
</reference>